<proteinExistence type="predicted"/>
<reference evidence="1" key="2">
    <citation type="journal article" date="2015" name="Data Brief">
        <title>Shoot transcriptome of the giant reed, Arundo donax.</title>
        <authorList>
            <person name="Barrero R.A."/>
            <person name="Guerrero F.D."/>
            <person name="Moolhuijzen P."/>
            <person name="Goolsby J.A."/>
            <person name="Tidwell J."/>
            <person name="Bellgard S.E."/>
            <person name="Bellgard M.I."/>
        </authorList>
    </citation>
    <scope>NUCLEOTIDE SEQUENCE</scope>
    <source>
        <tissue evidence="1">Shoot tissue taken approximately 20 cm above the soil surface</tissue>
    </source>
</reference>
<protein>
    <submittedName>
        <fullName evidence="1">Uncharacterized protein</fullName>
    </submittedName>
</protein>
<accession>A0A0A8YKZ4</accession>
<reference evidence="1" key="1">
    <citation type="submission" date="2014-09" db="EMBL/GenBank/DDBJ databases">
        <authorList>
            <person name="Magalhaes I.L.F."/>
            <person name="Oliveira U."/>
            <person name="Santos F.R."/>
            <person name="Vidigal T.H.D.A."/>
            <person name="Brescovit A.D."/>
            <person name="Santos A.J."/>
        </authorList>
    </citation>
    <scope>NUCLEOTIDE SEQUENCE</scope>
    <source>
        <tissue evidence="1">Shoot tissue taken approximately 20 cm above the soil surface</tissue>
    </source>
</reference>
<evidence type="ECO:0000313" key="1">
    <source>
        <dbReference type="EMBL" id="JAD23117.1"/>
    </source>
</evidence>
<organism evidence="1">
    <name type="scientific">Arundo donax</name>
    <name type="common">Giant reed</name>
    <name type="synonym">Donax arundinaceus</name>
    <dbReference type="NCBI Taxonomy" id="35708"/>
    <lineage>
        <taxon>Eukaryota</taxon>
        <taxon>Viridiplantae</taxon>
        <taxon>Streptophyta</taxon>
        <taxon>Embryophyta</taxon>
        <taxon>Tracheophyta</taxon>
        <taxon>Spermatophyta</taxon>
        <taxon>Magnoliopsida</taxon>
        <taxon>Liliopsida</taxon>
        <taxon>Poales</taxon>
        <taxon>Poaceae</taxon>
        <taxon>PACMAD clade</taxon>
        <taxon>Arundinoideae</taxon>
        <taxon>Arundineae</taxon>
        <taxon>Arundo</taxon>
    </lineage>
</organism>
<dbReference type="AlphaFoldDB" id="A0A0A8YKZ4"/>
<name>A0A0A8YKZ4_ARUDO</name>
<dbReference type="EMBL" id="GBRH01274778">
    <property type="protein sequence ID" value="JAD23117.1"/>
    <property type="molecule type" value="Transcribed_RNA"/>
</dbReference>
<sequence>MFIMSDGLCLNALKYPRCGTMNLEMFGDHFQFASPWRYYCLGPAVLHYVLLGSANL</sequence>